<sequence>MPLHTAQDPSQIRSFSDVGEQFLVFYSSRDDAGRMWCPDCRDVEDLVERTFASADGPSALIIYVGQRHDVLHVGPTQVETNTLESLPWRAVERPINPYHHPSHRFSGRKSIGGNRDPGEISFLRAKVMRRMHDSTDKAMALNGLSATILILIDMLYCVLPSRISTQE</sequence>
<proteinExistence type="predicted"/>
<evidence type="ECO:0000313" key="4">
    <source>
        <dbReference type="Proteomes" id="UP000298327"/>
    </source>
</evidence>
<dbReference type="Proteomes" id="UP000298327">
    <property type="component" value="Unassembled WGS sequence"/>
</dbReference>
<comment type="caution">
    <text evidence="3">The sequence shown here is derived from an EMBL/GenBank/DDBJ whole genome shotgun (WGS) entry which is preliminary data.</text>
</comment>
<dbReference type="Pfam" id="PF06110">
    <property type="entry name" value="TXD17-like_Trx"/>
    <property type="match status" value="1"/>
</dbReference>
<organism evidence="3 4">
    <name type="scientific">Dentipellis fragilis</name>
    <dbReference type="NCBI Taxonomy" id="205917"/>
    <lineage>
        <taxon>Eukaryota</taxon>
        <taxon>Fungi</taxon>
        <taxon>Dikarya</taxon>
        <taxon>Basidiomycota</taxon>
        <taxon>Agaricomycotina</taxon>
        <taxon>Agaricomycetes</taxon>
        <taxon>Russulales</taxon>
        <taxon>Hericiaceae</taxon>
        <taxon>Dentipellis</taxon>
    </lineage>
</organism>
<dbReference type="Gene3D" id="3.40.30.10">
    <property type="entry name" value="Glutaredoxin"/>
    <property type="match status" value="1"/>
</dbReference>
<dbReference type="EMBL" id="SEOQ01000015">
    <property type="protein sequence ID" value="TFY72406.1"/>
    <property type="molecule type" value="Genomic_DNA"/>
</dbReference>
<feature type="transmembrane region" description="Helical" evidence="1">
    <location>
        <begin position="138"/>
        <end position="156"/>
    </location>
</feature>
<dbReference type="STRING" id="205917.A0A4Y9ZC49"/>
<evidence type="ECO:0000256" key="1">
    <source>
        <dbReference type="SAM" id="Phobius"/>
    </source>
</evidence>
<keyword evidence="1" id="KW-0472">Membrane</keyword>
<dbReference type="OrthoDB" id="78947at2759"/>
<feature type="domain" description="Thioredoxin" evidence="2">
    <location>
        <begin position="20"/>
        <end position="68"/>
    </location>
</feature>
<keyword evidence="4" id="KW-1185">Reference proteome</keyword>
<evidence type="ECO:0000313" key="3">
    <source>
        <dbReference type="EMBL" id="TFY72406.1"/>
    </source>
</evidence>
<name>A0A4Y9ZC49_9AGAM</name>
<keyword evidence="1" id="KW-1133">Transmembrane helix</keyword>
<protein>
    <recommendedName>
        <fullName evidence="2">Thioredoxin domain-containing protein</fullName>
    </recommendedName>
</protein>
<keyword evidence="1" id="KW-0812">Transmembrane</keyword>
<gene>
    <name evidence="3" type="ORF">EVG20_g574</name>
</gene>
<dbReference type="AlphaFoldDB" id="A0A4Y9ZC49"/>
<dbReference type="InterPro" id="IPR010357">
    <property type="entry name" value="TXNDC17_dom"/>
</dbReference>
<evidence type="ECO:0000259" key="2">
    <source>
        <dbReference type="Pfam" id="PF06110"/>
    </source>
</evidence>
<reference evidence="3 4" key="1">
    <citation type="submission" date="2019-02" db="EMBL/GenBank/DDBJ databases">
        <title>Genome sequencing of the rare red list fungi Dentipellis fragilis.</title>
        <authorList>
            <person name="Buettner E."/>
            <person name="Kellner H."/>
        </authorList>
    </citation>
    <scope>NUCLEOTIDE SEQUENCE [LARGE SCALE GENOMIC DNA]</scope>
    <source>
        <strain evidence="3 4">DSM 105465</strain>
    </source>
</reference>
<accession>A0A4Y9ZC49</accession>